<name>A0AAD8Q4H7_LOLMU</name>
<reference evidence="1" key="1">
    <citation type="submission" date="2023-07" db="EMBL/GenBank/DDBJ databases">
        <title>A chromosome-level genome assembly of Lolium multiflorum.</title>
        <authorList>
            <person name="Chen Y."/>
            <person name="Copetti D."/>
            <person name="Kolliker R."/>
            <person name="Studer B."/>
        </authorList>
    </citation>
    <scope>NUCLEOTIDE SEQUENCE</scope>
    <source>
        <strain evidence="1">02402/16</strain>
        <tissue evidence="1">Leaf</tissue>
    </source>
</reference>
<dbReference type="GO" id="GO:0020037">
    <property type="term" value="F:heme binding"/>
    <property type="evidence" value="ECO:0007669"/>
    <property type="project" value="InterPro"/>
</dbReference>
<sequence length="73" mass="8157">MAMKMEVVSMEMTPGAIPRGKKRRLPGPWCFPFIGSLHHLLTSEPQVALCDLAKKHGQVMYLRLGHVETVVIS</sequence>
<dbReference type="SUPFAM" id="SSF48264">
    <property type="entry name" value="Cytochrome P450"/>
    <property type="match status" value="1"/>
</dbReference>
<gene>
    <name evidence="1" type="ORF">QYE76_019000</name>
</gene>
<proteinExistence type="predicted"/>
<dbReference type="EMBL" id="JAUUTY010000689">
    <property type="protein sequence ID" value="KAK1594912.1"/>
    <property type="molecule type" value="Genomic_DNA"/>
</dbReference>
<keyword evidence="2" id="KW-1185">Reference proteome</keyword>
<protein>
    <submittedName>
        <fullName evidence="1">Uncharacterized protein</fullName>
    </submittedName>
</protein>
<organism evidence="1 2">
    <name type="scientific">Lolium multiflorum</name>
    <name type="common">Italian ryegrass</name>
    <name type="synonym">Lolium perenne subsp. multiflorum</name>
    <dbReference type="NCBI Taxonomy" id="4521"/>
    <lineage>
        <taxon>Eukaryota</taxon>
        <taxon>Viridiplantae</taxon>
        <taxon>Streptophyta</taxon>
        <taxon>Embryophyta</taxon>
        <taxon>Tracheophyta</taxon>
        <taxon>Spermatophyta</taxon>
        <taxon>Magnoliopsida</taxon>
        <taxon>Liliopsida</taxon>
        <taxon>Poales</taxon>
        <taxon>Poaceae</taxon>
        <taxon>BOP clade</taxon>
        <taxon>Pooideae</taxon>
        <taxon>Poodae</taxon>
        <taxon>Poeae</taxon>
        <taxon>Poeae Chloroplast Group 2 (Poeae type)</taxon>
        <taxon>Loliodinae</taxon>
        <taxon>Loliinae</taxon>
        <taxon>Lolium</taxon>
    </lineage>
</organism>
<dbReference type="GO" id="GO:0004497">
    <property type="term" value="F:monooxygenase activity"/>
    <property type="evidence" value="ECO:0007669"/>
    <property type="project" value="InterPro"/>
</dbReference>
<evidence type="ECO:0000313" key="2">
    <source>
        <dbReference type="Proteomes" id="UP001231189"/>
    </source>
</evidence>
<dbReference type="Gene3D" id="1.10.630.10">
    <property type="entry name" value="Cytochrome P450"/>
    <property type="match status" value="1"/>
</dbReference>
<dbReference type="PANTHER" id="PTHR24299">
    <property type="entry name" value="CYTOCHROME P450 FAMILY 1"/>
    <property type="match status" value="1"/>
</dbReference>
<dbReference type="AlphaFoldDB" id="A0AAD8Q4H7"/>
<dbReference type="Proteomes" id="UP001231189">
    <property type="component" value="Unassembled WGS sequence"/>
</dbReference>
<evidence type="ECO:0000313" key="1">
    <source>
        <dbReference type="EMBL" id="KAK1594912.1"/>
    </source>
</evidence>
<dbReference type="GO" id="GO:0016705">
    <property type="term" value="F:oxidoreductase activity, acting on paired donors, with incorporation or reduction of molecular oxygen"/>
    <property type="evidence" value="ECO:0007669"/>
    <property type="project" value="InterPro"/>
</dbReference>
<dbReference type="GO" id="GO:0005506">
    <property type="term" value="F:iron ion binding"/>
    <property type="evidence" value="ECO:0007669"/>
    <property type="project" value="InterPro"/>
</dbReference>
<accession>A0AAD8Q4H7</accession>
<dbReference type="InterPro" id="IPR036396">
    <property type="entry name" value="Cyt_P450_sf"/>
</dbReference>
<comment type="caution">
    <text evidence="1">The sequence shown here is derived from an EMBL/GenBank/DDBJ whole genome shotgun (WGS) entry which is preliminary data.</text>
</comment>
<dbReference type="PANTHER" id="PTHR24299:SF21">
    <property type="entry name" value="OS09G0441600 PROTEIN"/>
    <property type="match status" value="1"/>
</dbReference>